<dbReference type="STRING" id="200324.A0A2N5SRV7"/>
<feature type="region of interest" description="Disordered" evidence="1">
    <location>
        <begin position="286"/>
        <end position="428"/>
    </location>
</feature>
<protein>
    <submittedName>
        <fullName evidence="2">Uncharacterized protein</fullName>
    </submittedName>
</protein>
<dbReference type="EMBL" id="PGCJ01000882">
    <property type="protein sequence ID" value="PLW15988.1"/>
    <property type="molecule type" value="Genomic_DNA"/>
</dbReference>
<feature type="region of interest" description="Disordered" evidence="1">
    <location>
        <begin position="540"/>
        <end position="573"/>
    </location>
</feature>
<feature type="compositionally biased region" description="Low complexity" evidence="1">
    <location>
        <begin position="370"/>
        <end position="382"/>
    </location>
</feature>
<keyword evidence="3" id="KW-1185">Reference proteome</keyword>
<proteinExistence type="predicted"/>
<evidence type="ECO:0000256" key="1">
    <source>
        <dbReference type="SAM" id="MobiDB-lite"/>
    </source>
</evidence>
<feature type="compositionally biased region" description="Basic and acidic residues" evidence="1">
    <location>
        <begin position="162"/>
        <end position="175"/>
    </location>
</feature>
<name>A0A2N5SRV7_9BASI</name>
<dbReference type="AlphaFoldDB" id="A0A2N5SRV7"/>
<feature type="compositionally biased region" description="Polar residues" evidence="1">
    <location>
        <begin position="88"/>
        <end position="107"/>
    </location>
</feature>
<feature type="compositionally biased region" description="Gly residues" evidence="1">
    <location>
        <begin position="560"/>
        <end position="573"/>
    </location>
</feature>
<dbReference type="OrthoDB" id="10680891at2759"/>
<feature type="compositionally biased region" description="Basic and acidic residues" evidence="1">
    <location>
        <begin position="321"/>
        <end position="333"/>
    </location>
</feature>
<dbReference type="Proteomes" id="UP000235388">
    <property type="component" value="Unassembled WGS sequence"/>
</dbReference>
<evidence type="ECO:0000313" key="3">
    <source>
        <dbReference type="Proteomes" id="UP000235388"/>
    </source>
</evidence>
<feature type="compositionally biased region" description="Polar residues" evidence="1">
    <location>
        <begin position="383"/>
        <end position="400"/>
    </location>
</feature>
<gene>
    <name evidence="2" type="ORF">PCANC_16122</name>
</gene>
<reference evidence="2 3" key="1">
    <citation type="submission" date="2017-11" db="EMBL/GenBank/DDBJ databases">
        <title>De novo assembly and phasing of dikaryotic genomes from two isolates of Puccinia coronata f. sp. avenae, the causal agent of oat crown rust.</title>
        <authorList>
            <person name="Miller M.E."/>
            <person name="Zhang Y."/>
            <person name="Omidvar V."/>
            <person name="Sperschneider J."/>
            <person name="Schwessinger B."/>
            <person name="Raley C."/>
            <person name="Palmer J.M."/>
            <person name="Garnica D."/>
            <person name="Upadhyaya N."/>
            <person name="Rathjen J."/>
            <person name="Taylor J.M."/>
            <person name="Park R.F."/>
            <person name="Dodds P.N."/>
            <person name="Hirsch C.D."/>
            <person name="Kianian S.F."/>
            <person name="Figueroa M."/>
        </authorList>
    </citation>
    <scope>NUCLEOTIDE SEQUENCE [LARGE SCALE GENOMIC DNA]</scope>
    <source>
        <strain evidence="2">12NC29</strain>
    </source>
</reference>
<sequence length="612" mass="65947">MSGPPNLDYNPGAYNYPSSTYDIAGNLPPLNHNLDLYALPPDPGYEPLVNHFLDEDSPPYGRQALIPLNPRSSLPNNQMDESHPESLPNPQASHPNTCQSSRFQPYPSTAPPQLPATSPSLTRKGLARTRKPNRTPEQIQAAKAALALKRQERANKAATKAADTRLKAAQKAPRDVVKEKDKANAASCLKWTLDASCELLKLIRIVKDKHDEREARGFGFISFDNTVRSWAPINGGLFDALVRFALPHELYKLMLDITACNAEANAAGQDKMEGSFDTLVARLPTVHTGSDEDSDCEDNIGAVVPPESPPTATPHRRRRQRTADLADAERALDEDTPPLSQHADADYTPPSPIGDEDDLASLMPPPPTSTTPLLTRTPTESSARNPIESSAATNAKQGKSQPPAVGENLPCRRGKTEEAPKKNNHTGDGLLLFMQKSQEQATQWMLDERKRANDIRAEEQRESDARANAKDQACLDQLQQAKLDRQDIAEQACLNREARKSARAQERAEDTRQYEANQECIATAQAMMIAYPAGGHPDSAYAPSTASGHPHGGYPASGQSVGGHRGAGQMGGTHPGYPAAAALGGVPYYSSGGGPHAGWLSGSGGRHGHSAS</sequence>
<feature type="region of interest" description="Disordered" evidence="1">
    <location>
        <begin position="52"/>
        <end position="175"/>
    </location>
</feature>
<comment type="caution">
    <text evidence="2">The sequence shown here is derived from an EMBL/GenBank/DDBJ whole genome shotgun (WGS) entry which is preliminary data.</text>
</comment>
<feature type="compositionally biased region" description="Polar residues" evidence="1">
    <location>
        <begin position="70"/>
        <end position="79"/>
    </location>
</feature>
<organism evidence="2 3">
    <name type="scientific">Puccinia coronata f. sp. avenae</name>
    <dbReference type="NCBI Taxonomy" id="200324"/>
    <lineage>
        <taxon>Eukaryota</taxon>
        <taxon>Fungi</taxon>
        <taxon>Dikarya</taxon>
        <taxon>Basidiomycota</taxon>
        <taxon>Pucciniomycotina</taxon>
        <taxon>Pucciniomycetes</taxon>
        <taxon>Pucciniales</taxon>
        <taxon>Pucciniaceae</taxon>
        <taxon>Puccinia</taxon>
    </lineage>
</organism>
<evidence type="ECO:0000313" key="2">
    <source>
        <dbReference type="EMBL" id="PLW15988.1"/>
    </source>
</evidence>
<accession>A0A2N5SRV7</accession>